<evidence type="ECO:0000313" key="5">
    <source>
        <dbReference type="EMBL" id="MDX8488862.1"/>
    </source>
</evidence>
<reference evidence="5 6" key="1">
    <citation type="submission" date="2023-08" db="EMBL/GenBank/DDBJ databases">
        <title>Implementing the SeqCode for naming new Mesorhizobium species isolated from Vachellia karroo root nodules.</title>
        <authorList>
            <person name="Van Lill M."/>
        </authorList>
    </citation>
    <scope>NUCLEOTIDE SEQUENCE [LARGE SCALE GENOMIC DNA]</scope>
    <source>
        <strain evidence="5 6">VK2B</strain>
    </source>
</reference>
<dbReference type="NCBIfam" id="TIGR00254">
    <property type="entry name" value="GGDEF"/>
    <property type="match status" value="1"/>
</dbReference>
<dbReference type="Gene3D" id="3.30.70.270">
    <property type="match status" value="1"/>
</dbReference>
<accession>A0ABU4YPG0</accession>
<dbReference type="PROSITE" id="PS50887">
    <property type="entry name" value="GGDEF"/>
    <property type="match status" value="1"/>
</dbReference>
<dbReference type="EMBL" id="JAVIIV010000023">
    <property type="protein sequence ID" value="MDX8488862.1"/>
    <property type="molecule type" value="Genomic_DNA"/>
</dbReference>
<evidence type="ECO:0000256" key="2">
    <source>
        <dbReference type="ARBA" id="ARBA00034247"/>
    </source>
</evidence>
<dbReference type="InterPro" id="IPR043128">
    <property type="entry name" value="Rev_trsase/Diguanyl_cyclase"/>
</dbReference>
<dbReference type="Pfam" id="PF00990">
    <property type="entry name" value="GGDEF"/>
    <property type="match status" value="1"/>
</dbReference>
<evidence type="ECO:0000256" key="3">
    <source>
        <dbReference type="SAM" id="Phobius"/>
    </source>
</evidence>
<dbReference type="InterPro" id="IPR050469">
    <property type="entry name" value="Diguanylate_Cyclase"/>
</dbReference>
<dbReference type="InterPro" id="IPR000160">
    <property type="entry name" value="GGDEF_dom"/>
</dbReference>
<feature type="transmembrane region" description="Helical" evidence="3">
    <location>
        <begin position="65"/>
        <end position="88"/>
    </location>
</feature>
<evidence type="ECO:0000313" key="6">
    <source>
        <dbReference type="Proteomes" id="UP001280156"/>
    </source>
</evidence>
<dbReference type="Proteomes" id="UP001280156">
    <property type="component" value="Unassembled WGS sequence"/>
</dbReference>
<organism evidence="5 6">
    <name type="scientific">Mesorhizobium humile</name>
    <dbReference type="NCBI Taxonomy" id="3072313"/>
    <lineage>
        <taxon>Bacteria</taxon>
        <taxon>Pseudomonadati</taxon>
        <taxon>Pseudomonadota</taxon>
        <taxon>Alphaproteobacteria</taxon>
        <taxon>Hyphomicrobiales</taxon>
        <taxon>Phyllobacteriaceae</taxon>
        <taxon>Mesorhizobium</taxon>
    </lineage>
</organism>
<comment type="caution">
    <text evidence="5">The sequence shown here is derived from an EMBL/GenBank/DDBJ whole genome shotgun (WGS) entry which is preliminary data.</text>
</comment>
<feature type="domain" description="GGDEF" evidence="4">
    <location>
        <begin position="165"/>
        <end position="297"/>
    </location>
</feature>
<dbReference type="CDD" id="cd01949">
    <property type="entry name" value="GGDEF"/>
    <property type="match status" value="1"/>
</dbReference>
<dbReference type="RefSeq" id="WP_320298774.1">
    <property type="nucleotide sequence ID" value="NZ_JAVIIU010000019.1"/>
</dbReference>
<dbReference type="PANTHER" id="PTHR45138:SF9">
    <property type="entry name" value="DIGUANYLATE CYCLASE DGCM-RELATED"/>
    <property type="match status" value="1"/>
</dbReference>
<dbReference type="InterPro" id="IPR029787">
    <property type="entry name" value="Nucleotide_cyclase"/>
</dbReference>
<protein>
    <recommendedName>
        <fullName evidence="1">diguanylate cyclase</fullName>
        <ecNumber evidence="1">2.7.7.65</ecNumber>
    </recommendedName>
</protein>
<proteinExistence type="predicted"/>
<comment type="catalytic activity">
    <reaction evidence="2">
        <text>2 GTP = 3',3'-c-di-GMP + 2 diphosphate</text>
        <dbReference type="Rhea" id="RHEA:24898"/>
        <dbReference type="ChEBI" id="CHEBI:33019"/>
        <dbReference type="ChEBI" id="CHEBI:37565"/>
        <dbReference type="ChEBI" id="CHEBI:58805"/>
        <dbReference type="EC" id="2.7.7.65"/>
    </reaction>
</comment>
<keyword evidence="3" id="KW-0812">Transmembrane</keyword>
<dbReference type="PANTHER" id="PTHR45138">
    <property type="entry name" value="REGULATORY COMPONENTS OF SENSORY TRANSDUCTION SYSTEM"/>
    <property type="match status" value="1"/>
</dbReference>
<keyword evidence="3" id="KW-0472">Membrane</keyword>
<dbReference type="SUPFAM" id="SSF55073">
    <property type="entry name" value="Nucleotide cyclase"/>
    <property type="match status" value="1"/>
</dbReference>
<dbReference type="EC" id="2.7.7.65" evidence="1"/>
<evidence type="ECO:0000256" key="1">
    <source>
        <dbReference type="ARBA" id="ARBA00012528"/>
    </source>
</evidence>
<name>A0ABU4YPG0_9HYPH</name>
<sequence>MGAAGRDILCAGPSACHGEDADLHQIVRIVKPKLQRTSCKPLRRTGDRPLTAKTPTAPIQTWRHLILLAVLGTAACVGLSLALNYLMLFSDSLTPFGRGAVTAIVVPIVIGLPLFAVLGWQQIEIRRYRQELTKSGTYDQLTGCLNGKVFTSMVDRRAARPVGPRSGAFLVIHPEHLASINLRFGLEWGDEALRLIASAIRSAVRKDDLIGRIGTSMFGVFLPGASEEDAKDVGERIRGTVGEIYFAPKGDKDVLAISVGGVIFERELDFEDMFRFAEEGMAEAPDEAGLRLSHVTN</sequence>
<evidence type="ECO:0000259" key="4">
    <source>
        <dbReference type="PROSITE" id="PS50887"/>
    </source>
</evidence>
<keyword evidence="6" id="KW-1185">Reference proteome</keyword>
<gene>
    <name evidence="5" type="ORF">RFM52_27210</name>
</gene>
<dbReference type="SMART" id="SM00267">
    <property type="entry name" value="GGDEF"/>
    <property type="match status" value="1"/>
</dbReference>
<feature type="transmembrane region" description="Helical" evidence="3">
    <location>
        <begin position="100"/>
        <end position="120"/>
    </location>
</feature>
<keyword evidence="3" id="KW-1133">Transmembrane helix</keyword>